<sequence>MDNKKETIVESGTECPISGMWKVIGKYTTTMLILQKNKMPNYGGIKVSWILLYKC</sequence>
<evidence type="ECO:0000313" key="1">
    <source>
        <dbReference type="EMBL" id="SEH31542.1"/>
    </source>
</evidence>
<proteinExistence type="predicted"/>
<reference evidence="1 2" key="1">
    <citation type="submission" date="2016-10" db="EMBL/GenBank/DDBJ databases">
        <authorList>
            <person name="de Groot N.N."/>
        </authorList>
    </citation>
    <scope>NUCLEOTIDE SEQUENCE [LARGE SCALE GENOMIC DNA]</scope>
    <source>
        <strain evidence="1 2">DSM 23031</strain>
    </source>
</reference>
<evidence type="ECO:0000313" key="2">
    <source>
        <dbReference type="Proteomes" id="UP000198561"/>
    </source>
</evidence>
<organism evidence="1 2">
    <name type="scientific">Chryseobacterium culicis</name>
    <dbReference type="NCBI Taxonomy" id="680127"/>
    <lineage>
        <taxon>Bacteria</taxon>
        <taxon>Pseudomonadati</taxon>
        <taxon>Bacteroidota</taxon>
        <taxon>Flavobacteriia</taxon>
        <taxon>Flavobacteriales</taxon>
        <taxon>Weeksellaceae</taxon>
        <taxon>Chryseobacterium group</taxon>
        <taxon>Chryseobacterium</taxon>
    </lineage>
</organism>
<dbReference type="EMBL" id="FNWQ01000002">
    <property type="protein sequence ID" value="SEH31542.1"/>
    <property type="molecule type" value="Genomic_DNA"/>
</dbReference>
<dbReference type="AlphaFoldDB" id="A0A1H6H8S6"/>
<dbReference type="Proteomes" id="UP000198561">
    <property type="component" value="Unassembled WGS sequence"/>
</dbReference>
<gene>
    <name evidence="1" type="ORF">SAMN05421593_1479</name>
</gene>
<dbReference type="RefSeq" id="WP_167358391.1">
    <property type="nucleotide sequence ID" value="NZ_FNWQ01000002.1"/>
</dbReference>
<accession>A0A1H6H8S6</accession>
<protein>
    <submittedName>
        <fullName evidence="1">Uncharacterized protein</fullName>
    </submittedName>
</protein>
<name>A0A1H6H8S6_CHRCI</name>
<dbReference type="STRING" id="680127.SAMN05421593_1479"/>